<gene>
    <name evidence="1" type="ORF">MM415B06510_0009</name>
</gene>
<evidence type="ECO:0000313" key="1">
    <source>
        <dbReference type="EMBL" id="QJA97208.1"/>
    </source>
</evidence>
<proteinExistence type="predicted"/>
<dbReference type="EMBL" id="MT143472">
    <property type="protein sequence ID" value="QJA97208.1"/>
    <property type="molecule type" value="Genomic_DNA"/>
</dbReference>
<accession>A0A6M3LX76</accession>
<name>A0A6M3LX76_9ZZZZ</name>
<dbReference type="AlphaFoldDB" id="A0A6M3LX76"/>
<organism evidence="1">
    <name type="scientific">viral metagenome</name>
    <dbReference type="NCBI Taxonomy" id="1070528"/>
    <lineage>
        <taxon>unclassified sequences</taxon>
        <taxon>metagenomes</taxon>
        <taxon>organismal metagenomes</taxon>
    </lineage>
</organism>
<protein>
    <submittedName>
        <fullName evidence="1">Uncharacterized protein</fullName>
    </submittedName>
</protein>
<sequence length="98" mass="11410">MVCSGDERGLGLRVGGSELGLERSFYWDDEGERIMKVRIFLAATTRLEYNEVVEVPDNITVRQPNALVDQKYDNVDGGKYHSDPEYWERATCYWERED</sequence>
<reference evidence="1" key="1">
    <citation type="submission" date="2020-03" db="EMBL/GenBank/DDBJ databases">
        <title>The deep terrestrial virosphere.</title>
        <authorList>
            <person name="Holmfeldt K."/>
            <person name="Nilsson E."/>
            <person name="Simone D."/>
            <person name="Lopez-Fernandez M."/>
            <person name="Wu X."/>
            <person name="de Brujin I."/>
            <person name="Lundin D."/>
            <person name="Andersson A."/>
            <person name="Bertilsson S."/>
            <person name="Dopson M."/>
        </authorList>
    </citation>
    <scope>NUCLEOTIDE SEQUENCE</scope>
    <source>
        <strain evidence="1">MM415B06510</strain>
    </source>
</reference>